<dbReference type="AlphaFoldDB" id="A0A1Y0D3N9"/>
<name>A0A1Y0D3N9_9GAMM</name>
<evidence type="ECO:0000313" key="3">
    <source>
        <dbReference type="Proteomes" id="UP000243937"/>
    </source>
</evidence>
<dbReference type="Proteomes" id="UP000243937">
    <property type="component" value="Chromosome"/>
</dbReference>
<evidence type="ECO:0000256" key="1">
    <source>
        <dbReference type="SAM" id="SignalP"/>
    </source>
</evidence>
<dbReference type="RefSeq" id="WP_227875155.1">
    <property type="nucleotide sequence ID" value="NZ_CP021377.1"/>
</dbReference>
<keyword evidence="3" id="KW-1185">Reference proteome</keyword>
<organism evidence="2 3">
    <name type="scientific">Oceanisphaera profunda</name>
    <dbReference type="NCBI Taxonomy" id="1416627"/>
    <lineage>
        <taxon>Bacteria</taxon>
        <taxon>Pseudomonadati</taxon>
        <taxon>Pseudomonadota</taxon>
        <taxon>Gammaproteobacteria</taxon>
        <taxon>Aeromonadales</taxon>
        <taxon>Aeromonadaceae</taxon>
        <taxon>Oceanisphaera</taxon>
    </lineage>
</organism>
<sequence length="280" mass="30369">MHSSLKKSQRLRHVYTLSIFTSLFSASCSVAYAQGSADELAKQLANPIASLISVPMQLNYDDGIGALDKGYKFTLNVQPVIPVSISDDWNMISRTILPIAFQEDIYPGAGNQFGLGDVTQSLFFSPKALTASGWTWGAGPALLIPTATDDLLGGEKWGGGPTAVVLKQTANGWTYGGLANHIWSFAGDSNRNDINATYLQPFLAKGLGQGRTINAALESTYNWEDDQWTVPLNLAYSKVTKIGPQMVSFQGGARYYLEAPDNAAEWGLRFTVTLLYPNKS</sequence>
<keyword evidence="1" id="KW-0732">Signal</keyword>
<accession>A0A1Y0D3N9</accession>
<evidence type="ECO:0000313" key="2">
    <source>
        <dbReference type="EMBL" id="ART82119.1"/>
    </source>
</evidence>
<reference evidence="2 3" key="1">
    <citation type="journal article" date="2014" name="Int. J. Syst. Evol. Microbiol.">
        <title>Oceanisphaera profunda sp. nov., a marine bacterium isolated from deep-sea sediment, and emended description of the genus Oceanisphaera.</title>
        <authorList>
            <person name="Xu Z."/>
            <person name="Zhang X.Y."/>
            <person name="Su H.N."/>
            <person name="Yu Z.C."/>
            <person name="Liu C."/>
            <person name="Li H."/>
            <person name="Chen X.L."/>
            <person name="Song X.Y."/>
            <person name="Xie B.B."/>
            <person name="Qin Q.L."/>
            <person name="Zhou B.C."/>
            <person name="Shi M."/>
            <person name="Huang Y."/>
            <person name="Zhang Y.Z."/>
        </authorList>
    </citation>
    <scope>NUCLEOTIDE SEQUENCE [LARGE SCALE GENOMIC DNA]</scope>
    <source>
        <strain evidence="2 3">SM1222</strain>
    </source>
</reference>
<feature type="chain" id="PRO_5012598187" description="Transporter" evidence="1">
    <location>
        <begin position="34"/>
        <end position="280"/>
    </location>
</feature>
<proteinExistence type="predicted"/>
<evidence type="ECO:0008006" key="4">
    <source>
        <dbReference type="Google" id="ProtNLM"/>
    </source>
</evidence>
<dbReference type="KEGG" id="opf:CBP31_05330"/>
<feature type="signal peptide" evidence="1">
    <location>
        <begin position="1"/>
        <end position="33"/>
    </location>
</feature>
<gene>
    <name evidence="2" type="ORF">CBP31_05330</name>
</gene>
<dbReference type="EMBL" id="CP021377">
    <property type="protein sequence ID" value="ART82119.1"/>
    <property type="molecule type" value="Genomic_DNA"/>
</dbReference>
<dbReference type="PROSITE" id="PS51257">
    <property type="entry name" value="PROKAR_LIPOPROTEIN"/>
    <property type="match status" value="1"/>
</dbReference>
<protein>
    <recommendedName>
        <fullName evidence="4">Transporter</fullName>
    </recommendedName>
</protein>